<sequence length="79" mass="9334">MIKYLKYTCVSTQALKQICHTTTEMCTSFEHKREHIFFSSLCHEAHVREPISQESNMKCYGQKRLSSKTQNNRSWNQSC</sequence>
<evidence type="ECO:0000313" key="1">
    <source>
        <dbReference type="EMBL" id="JAP76720.1"/>
    </source>
</evidence>
<organism evidence="1">
    <name type="scientific">Rhipicephalus appendiculatus</name>
    <name type="common">Brown ear tick</name>
    <dbReference type="NCBI Taxonomy" id="34631"/>
    <lineage>
        <taxon>Eukaryota</taxon>
        <taxon>Metazoa</taxon>
        <taxon>Ecdysozoa</taxon>
        <taxon>Arthropoda</taxon>
        <taxon>Chelicerata</taxon>
        <taxon>Arachnida</taxon>
        <taxon>Acari</taxon>
        <taxon>Parasitiformes</taxon>
        <taxon>Ixodida</taxon>
        <taxon>Ixodoidea</taxon>
        <taxon>Ixodidae</taxon>
        <taxon>Rhipicephalinae</taxon>
        <taxon>Rhipicephalus</taxon>
        <taxon>Rhipicephalus</taxon>
    </lineage>
</organism>
<name>A0A131YE31_RHIAP</name>
<dbReference type="EMBL" id="GEDV01011837">
    <property type="protein sequence ID" value="JAP76720.1"/>
    <property type="molecule type" value="Transcribed_RNA"/>
</dbReference>
<reference evidence="1" key="1">
    <citation type="journal article" date="2016" name="Ticks Tick Borne Dis.">
        <title>De novo assembly and annotation of the salivary gland transcriptome of Rhipicephalus appendiculatus male and female ticks during blood feeding.</title>
        <authorList>
            <person name="de Castro M.H."/>
            <person name="de Klerk D."/>
            <person name="Pienaar R."/>
            <person name="Latif A.A."/>
            <person name="Rees D.J."/>
            <person name="Mans B.J."/>
        </authorList>
    </citation>
    <scope>NUCLEOTIDE SEQUENCE</scope>
    <source>
        <tissue evidence="1">Salivary glands</tissue>
    </source>
</reference>
<accession>A0A131YE31</accession>
<protein>
    <submittedName>
        <fullName evidence="1">Uncharacterized protein</fullName>
    </submittedName>
</protein>
<proteinExistence type="predicted"/>
<dbReference type="AlphaFoldDB" id="A0A131YE31"/>